<dbReference type="GeneID" id="93793922"/>
<dbReference type="GO" id="GO:0042276">
    <property type="term" value="P:error-prone translesion synthesis"/>
    <property type="evidence" value="ECO:0007669"/>
    <property type="project" value="TreeGrafter"/>
</dbReference>
<feature type="active site" evidence="16">
    <location>
        <position position="106"/>
    </location>
</feature>
<comment type="similarity">
    <text evidence="2 16">Belongs to the DNA polymerase type-Y family.</text>
</comment>
<keyword evidence="4 16" id="KW-0515">Mutator protein</keyword>
<dbReference type="GO" id="GO:0006281">
    <property type="term" value="P:DNA repair"/>
    <property type="evidence" value="ECO:0007669"/>
    <property type="project" value="UniProtKB-UniRule"/>
</dbReference>
<dbReference type="Gene3D" id="3.30.1490.100">
    <property type="entry name" value="DNA polymerase, Y-family, little finger domain"/>
    <property type="match status" value="1"/>
</dbReference>
<evidence type="ECO:0000256" key="9">
    <source>
        <dbReference type="ARBA" id="ARBA00022723"/>
    </source>
</evidence>
<dbReference type="InterPro" id="IPR001126">
    <property type="entry name" value="UmuC"/>
</dbReference>
<proteinExistence type="inferred from homology"/>
<comment type="subunit">
    <text evidence="3 16">Monomer.</text>
</comment>
<dbReference type="GO" id="GO:0003684">
    <property type="term" value="F:damaged DNA binding"/>
    <property type="evidence" value="ECO:0007669"/>
    <property type="project" value="InterPro"/>
</dbReference>
<comment type="catalytic activity">
    <reaction evidence="15 16">
        <text>DNA(n) + a 2'-deoxyribonucleoside 5'-triphosphate = DNA(n+1) + diphosphate</text>
        <dbReference type="Rhea" id="RHEA:22508"/>
        <dbReference type="Rhea" id="RHEA-COMP:17339"/>
        <dbReference type="Rhea" id="RHEA-COMP:17340"/>
        <dbReference type="ChEBI" id="CHEBI:33019"/>
        <dbReference type="ChEBI" id="CHEBI:61560"/>
        <dbReference type="ChEBI" id="CHEBI:173112"/>
        <dbReference type="EC" id="2.7.7.7"/>
    </reaction>
</comment>
<evidence type="ECO:0000256" key="10">
    <source>
        <dbReference type="ARBA" id="ARBA00022763"/>
    </source>
</evidence>
<evidence type="ECO:0000313" key="18">
    <source>
        <dbReference type="EMBL" id="KKB24704.1"/>
    </source>
</evidence>
<dbReference type="PANTHER" id="PTHR11076:SF33">
    <property type="entry name" value="DNA POLYMERASE KAPPA"/>
    <property type="match status" value="1"/>
</dbReference>
<evidence type="ECO:0000259" key="17">
    <source>
        <dbReference type="PROSITE" id="PS50173"/>
    </source>
</evidence>
<reference evidence="18 19" key="1">
    <citation type="submission" date="2015-03" db="EMBL/GenBank/DDBJ databases">
        <title>Draft Genome Sequence of S. carnosus subsp. utilis LTH 7013, Isolated from South Tirolean Ham.</title>
        <authorList>
            <person name="Mueller A."/>
            <person name="Huptas C."/>
            <person name="Wenning M."/>
            <person name="Weiss A."/>
            <person name="Schmidt H."/>
        </authorList>
    </citation>
    <scope>NUCLEOTIDE SEQUENCE [LARGE SCALE GENOMIC DNA]</scope>
    <source>
        <strain evidence="18 19">LTH7013</strain>
    </source>
</reference>
<dbReference type="InterPro" id="IPR036775">
    <property type="entry name" value="DNA_pol_Y-fam_lit_finger_sf"/>
</dbReference>
<keyword evidence="6 16" id="KW-0808">Transferase</keyword>
<accession>A0AAJ0NGM2</accession>
<dbReference type="Pfam" id="PF11798">
    <property type="entry name" value="IMS_HHH"/>
    <property type="match status" value="1"/>
</dbReference>
<feature type="binding site" evidence="16">
    <location>
        <position position="105"/>
    </location>
    <ligand>
        <name>Mg(2+)</name>
        <dbReference type="ChEBI" id="CHEBI:18420"/>
    </ligand>
</feature>
<dbReference type="Pfam" id="PF11799">
    <property type="entry name" value="IMS_C"/>
    <property type="match status" value="1"/>
</dbReference>
<evidence type="ECO:0000256" key="5">
    <source>
        <dbReference type="ARBA" id="ARBA00022490"/>
    </source>
</evidence>
<evidence type="ECO:0000256" key="4">
    <source>
        <dbReference type="ARBA" id="ARBA00022457"/>
    </source>
</evidence>
<dbReference type="GO" id="GO:0003887">
    <property type="term" value="F:DNA-directed DNA polymerase activity"/>
    <property type="evidence" value="ECO:0007669"/>
    <property type="project" value="UniProtKB-UniRule"/>
</dbReference>
<evidence type="ECO:0000256" key="13">
    <source>
        <dbReference type="ARBA" id="ARBA00023125"/>
    </source>
</evidence>
<dbReference type="InterPro" id="IPR024728">
    <property type="entry name" value="PolY_HhH_motif"/>
</dbReference>
<comment type="cofactor">
    <cofactor evidence="16">
        <name>Mg(2+)</name>
        <dbReference type="ChEBI" id="CHEBI:18420"/>
    </cofactor>
    <text evidence="16">Binds 2 magnesium ions per subunit.</text>
</comment>
<dbReference type="InterPro" id="IPR022880">
    <property type="entry name" value="DNApol_IV"/>
</dbReference>
<comment type="function">
    <text evidence="16">Poorly processive, error-prone DNA polymerase involved in untargeted mutagenesis. Copies undamaged DNA at stalled replication forks, which arise in vivo from mismatched or misaligned primer ends. These misaligned primers can be extended by PolIV. Exhibits no 3'-5' exonuclease (proofreading) activity. May be involved in translesional synthesis, in conjunction with the beta clamp from PolIII.</text>
</comment>
<evidence type="ECO:0000256" key="6">
    <source>
        <dbReference type="ARBA" id="ARBA00022679"/>
    </source>
</evidence>
<organism evidence="18 19">
    <name type="scientific">Staphylococcus carnosus</name>
    <dbReference type="NCBI Taxonomy" id="1281"/>
    <lineage>
        <taxon>Bacteria</taxon>
        <taxon>Bacillati</taxon>
        <taxon>Bacillota</taxon>
        <taxon>Bacilli</taxon>
        <taxon>Bacillales</taxon>
        <taxon>Staphylococcaceae</taxon>
        <taxon>Staphylococcus</taxon>
    </lineage>
</organism>
<evidence type="ECO:0000256" key="2">
    <source>
        <dbReference type="ARBA" id="ARBA00010945"/>
    </source>
</evidence>
<keyword evidence="14 16" id="KW-0234">DNA repair</keyword>
<dbReference type="NCBIfam" id="NF002677">
    <property type="entry name" value="PRK02406.1"/>
    <property type="match status" value="1"/>
</dbReference>
<dbReference type="Gene3D" id="3.40.1170.60">
    <property type="match status" value="1"/>
</dbReference>
<evidence type="ECO:0000313" key="19">
    <source>
        <dbReference type="Proteomes" id="UP000033530"/>
    </source>
</evidence>
<name>A0AAJ0NGM2_STACA</name>
<sequence length="356" mass="40568">MGERRIIHIDMDYFFAQVEMRDKPELKGKPVIVGGKASGRGVVSTASYEARKFGVHSAMPMAQAHKLCPDGYYVQPRFEVYKETSQIIMDIFKSYTEIVEPMSLDEAYLDITHLVRPDLSASAIAQFIRRDIWEKTGLTSSAGISYNKFLAKLASGMNKPNGITVIHYNNVNEILMNLDIGDFPGVGKATKEVMHTNGIYNGQDLYNKDERELIRIFGKRGHGLYQKARGIDHKPVKNFRIRKSVGTERTFATDINDDEEILLKVRELSEKTAERLSRIQKSGKTVTVKIKTYQFETLSRQRSLRDPIRSDIDIYNTAYSLYNELKDPDVPIRLIGVTVGNLEATEYENMSIYDFL</sequence>
<dbReference type="InterPro" id="IPR043502">
    <property type="entry name" value="DNA/RNA_pol_sf"/>
</dbReference>
<dbReference type="InterPro" id="IPR050116">
    <property type="entry name" value="DNA_polymerase-Y"/>
</dbReference>
<dbReference type="SMR" id="A0AAJ0NGM2"/>
<dbReference type="PANTHER" id="PTHR11076">
    <property type="entry name" value="DNA REPAIR POLYMERASE UMUC / TRANSFERASE FAMILY MEMBER"/>
    <property type="match status" value="1"/>
</dbReference>
<dbReference type="GO" id="GO:0006261">
    <property type="term" value="P:DNA-templated DNA replication"/>
    <property type="evidence" value="ECO:0007669"/>
    <property type="project" value="UniProtKB-UniRule"/>
</dbReference>
<dbReference type="RefSeq" id="WP_015900712.1">
    <property type="nucleotide sequence ID" value="NZ_BKAO01000005.1"/>
</dbReference>
<keyword evidence="13 16" id="KW-0238">DNA-binding</keyword>
<dbReference type="Pfam" id="PF00817">
    <property type="entry name" value="IMS"/>
    <property type="match status" value="1"/>
</dbReference>
<keyword evidence="5 16" id="KW-0963">Cytoplasm</keyword>
<keyword evidence="9 16" id="KW-0479">Metal-binding</keyword>
<dbReference type="HAMAP" id="MF_01113">
    <property type="entry name" value="DNApol_IV"/>
    <property type="match status" value="1"/>
</dbReference>
<evidence type="ECO:0000256" key="14">
    <source>
        <dbReference type="ARBA" id="ARBA00023204"/>
    </source>
</evidence>
<comment type="subcellular location">
    <subcellularLocation>
        <location evidence="1 16">Cytoplasm</location>
    </subcellularLocation>
</comment>
<keyword evidence="8 16" id="KW-0235">DNA replication</keyword>
<dbReference type="SUPFAM" id="SSF100879">
    <property type="entry name" value="Lesion bypass DNA polymerase (Y-family), little finger domain"/>
    <property type="match status" value="1"/>
</dbReference>
<dbReference type="GO" id="GO:0009432">
    <property type="term" value="P:SOS response"/>
    <property type="evidence" value="ECO:0007669"/>
    <property type="project" value="TreeGrafter"/>
</dbReference>
<dbReference type="FunFam" id="3.40.1170.60:FF:000001">
    <property type="entry name" value="DNA polymerase IV"/>
    <property type="match status" value="1"/>
</dbReference>
<dbReference type="EC" id="2.7.7.7" evidence="16"/>
<dbReference type="Gene3D" id="1.10.150.20">
    <property type="entry name" value="5' to 3' exonuclease, C-terminal subdomain"/>
    <property type="match status" value="1"/>
</dbReference>
<dbReference type="CDD" id="cd03586">
    <property type="entry name" value="PolY_Pol_IV_kappa"/>
    <property type="match status" value="1"/>
</dbReference>
<evidence type="ECO:0000256" key="11">
    <source>
        <dbReference type="ARBA" id="ARBA00022842"/>
    </source>
</evidence>
<protein>
    <recommendedName>
        <fullName evidence="16">DNA polymerase IV</fullName>
        <shortName evidence="16">Pol IV</shortName>
        <ecNumber evidence="16">2.7.7.7</ecNumber>
    </recommendedName>
</protein>
<comment type="caution">
    <text evidence="18">The sequence shown here is derived from an EMBL/GenBank/DDBJ whole genome shotgun (WGS) entry which is preliminary data.</text>
</comment>
<dbReference type="Gene3D" id="3.30.70.270">
    <property type="match status" value="1"/>
</dbReference>
<dbReference type="InterPro" id="IPR017961">
    <property type="entry name" value="DNA_pol_Y-fam_little_finger"/>
</dbReference>
<keyword evidence="11 16" id="KW-0460">Magnesium</keyword>
<keyword evidence="7 16" id="KW-0548">Nucleotidyltransferase</keyword>
<gene>
    <name evidence="16" type="primary">dinB</name>
    <name evidence="18" type="ORF">VV61_10465</name>
</gene>
<dbReference type="AlphaFoldDB" id="A0AAJ0NGM2"/>
<feature type="site" description="Substrate discrimination" evidence="16">
    <location>
        <position position="15"/>
    </location>
</feature>
<dbReference type="InterPro" id="IPR043128">
    <property type="entry name" value="Rev_trsase/Diguanyl_cyclase"/>
</dbReference>
<dbReference type="GO" id="GO:0000287">
    <property type="term" value="F:magnesium ion binding"/>
    <property type="evidence" value="ECO:0007669"/>
    <property type="project" value="UniProtKB-UniRule"/>
</dbReference>
<evidence type="ECO:0000256" key="1">
    <source>
        <dbReference type="ARBA" id="ARBA00004496"/>
    </source>
</evidence>
<evidence type="ECO:0000256" key="15">
    <source>
        <dbReference type="ARBA" id="ARBA00049244"/>
    </source>
</evidence>
<keyword evidence="12 16" id="KW-0239">DNA-directed DNA polymerase</keyword>
<evidence type="ECO:0000256" key="7">
    <source>
        <dbReference type="ARBA" id="ARBA00022695"/>
    </source>
</evidence>
<dbReference type="EMBL" id="LAIU01000007">
    <property type="protein sequence ID" value="KKB24704.1"/>
    <property type="molecule type" value="Genomic_DNA"/>
</dbReference>
<dbReference type="NCBIfam" id="NF010731">
    <property type="entry name" value="PRK14133.1"/>
    <property type="match status" value="1"/>
</dbReference>
<evidence type="ECO:0000256" key="3">
    <source>
        <dbReference type="ARBA" id="ARBA00011245"/>
    </source>
</evidence>
<dbReference type="SUPFAM" id="SSF56672">
    <property type="entry name" value="DNA/RNA polymerases"/>
    <property type="match status" value="1"/>
</dbReference>
<evidence type="ECO:0000256" key="12">
    <source>
        <dbReference type="ARBA" id="ARBA00022932"/>
    </source>
</evidence>
<dbReference type="Proteomes" id="UP000033530">
    <property type="component" value="Unassembled WGS sequence"/>
</dbReference>
<dbReference type="FunFam" id="3.30.1490.100:FF:000004">
    <property type="entry name" value="DNA polymerase IV"/>
    <property type="match status" value="1"/>
</dbReference>
<keyword evidence="10 16" id="KW-0227">DNA damage</keyword>
<dbReference type="GO" id="GO:0005829">
    <property type="term" value="C:cytosol"/>
    <property type="evidence" value="ECO:0007669"/>
    <property type="project" value="TreeGrafter"/>
</dbReference>
<feature type="binding site" evidence="16">
    <location>
        <position position="10"/>
    </location>
    <ligand>
        <name>Mg(2+)</name>
        <dbReference type="ChEBI" id="CHEBI:18420"/>
    </ligand>
</feature>
<feature type="domain" description="UmuC" evidence="17">
    <location>
        <begin position="6"/>
        <end position="187"/>
    </location>
</feature>
<evidence type="ECO:0000256" key="16">
    <source>
        <dbReference type="HAMAP-Rule" id="MF_01113"/>
    </source>
</evidence>
<dbReference type="PROSITE" id="PS50173">
    <property type="entry name" value="UMUC"/>
    <property type="match status" value="1"/>
</dbReference>
<evidence type="ECO:0000256" key="8">
    <source>
        <dbReference type="ARBA" id="ARBA00022705"/>
    </source>
</evidence>